<evidence type="ECO:0000313" key="2">
    <source>
        <dbReference type="Proteomes" id="UP001299012"/>
    </source>
</evidence>
<reference evidence="1 2" key="1">
    <citation type="submission" date="2022-01" db="EMBL/GenBank/DDBJ databases">
        <title>Draft Genome Sequences of Seven Type Strains of the Genus Streptomyces.</title>
        <authorList>
            <person name="Aziz S."/>
            <person name="Coretto E."/>
            <person name="Chronakova A."/>
            <person name="Sproer C."/>
            <person name="Huber K."/>
            <person name="Nouioui I."/>
            <person name="Gross H."/>
        </authorList>
    </citation>
    <scope>NUCLEOTIDE SEQUENCE [LARGE SCALE GENOMIC DNA]</scope>
    <source>
        <strain evidence="1 2">DSM 41685</strain>
    </source>
</reference>
<name>A0ABS9JUQ2_9ACTN</name>
<protein>
    <submittedName>
        <fullName evidence="1">SH3 domain-containing protein</fullName>
    </submittedName>
</protein>
<accession>A0ABS9JUQ2</accession>
<evidence type="ECO:0000313" key="1">
    <source>
        <dbReference type="EMBL" id="MCG0069265.1"/>
    </source>
</evidence>
<keyword evidence="2" id="KW-1185">Reference proteome</keyword>
<proteinExistence type="predicted"/>
<comment type="caution">
    <text evidence="1">The sequence shown here is derived from an EMBL/GenBank/DDBJ whole genome shotgun (WGS) entry which is preliminary data.</text>
</comment>
<dbReference type="EMBL" id="JAKKZF010000313">
    <property type="protein sequence ID" value="MCG0069265.1"/>
    <property type="molecule type" value="Genomic_DNA"/>
</dbReference>
<organism evidence="1 2">
    <name type="scientific">Streptomyces tricolor</name>
    <dbReference type="NCBI Taxonomy" id="68277"/>
    <lineage>
        <taxon>Bacteria</taxon>
        <taxon>Bacillati</taxon>
        <taxon>Actinomycetota</taxon>
        <taxon>Actinomycetes</taxon>
        <taxon>Kitasatosporales</taxon>
        <taxon>Streptomycetaceae</taxon>
        <taxon>Streptomyces</taxon>
        <taxon>Streptomyces violaceoruber group</taxon>
    </lineage>
</organism>
<feature type="non-terminal residue" evidence="1">
    <location>
        <position position="45"/>
    </location>
</feature>
<sequence>MSVDHTQEAAGTGEETAVQAAAAVRTYAVAPGVRLNVRSGPGTQR</sequence>
<gene>
    <name evidence="1" type="ORF">L0F81_39415</name>
</gene>
<dbReference type="Proteomes" id="UP001299012">
    <property type="component" value="Unassembled WGS sequence"/>
</dbReference>